<dbReference type="EMBL" id="JAPNKA010000001">
    <property type="protein sequence ID" value="MCY1082982.1"/>
    <property type="molecule type" value="Genomic_DNA"/>
</dbReference>
<dbReference type="RefSeq" id="WP_267541534.1">
    <property type="nucleotide sequence ID" value="NZ_JAPNKA010000001.1"/>
</dbReference>
<proteinExistence type="predicted"/>
<keyword evidence="2" id="KW-1185">Reference proteome</keyword>
<evidence type="ECO:0000313" key="1">
    <source>
        <dbReference type="EMBL" id="MCY1082982.1"/>
    </source>
</evidence>
<evidence type="ECO:0008006" key="3">
    <source>
        <dbReference type="Google" id="ProtNLM"/>
    </source>
</evidence>
<evidence type="ECO:0000313" key="2">
    <source>
        <dbReference type="Proteomes" id="UP001207654"/>
    </source>
</evidence>
<gene>
    <name evidence="1" type="ORF">OV287_51880</name>
</gene>
<reference evidence="1 2" key="1">
    <citation type="submission" date="2022-11" db="EMBL/GenBank/DDBJ databases">
        <title>Minimal conservation of predation-associated metabolite biosynthetic gene clusters underscores biosynthetic potential of Myxococcota including descriptions for ten novel species: Archangium lansinium sp. nov., Myxococcus landrumus sp. nov., Nannocystis bai.</title>
        <authorList>
            <person name="Ahearne A."/>
            <person name="Stevens C."/>
            <person name="Phillips K."/>
        </authorList>
    </citation>
    <scope>NUCLEOTIDE SEQUENCE [LARGE SCALE GENOMIC DNA]</scope>
    <source>
        <strain evidence="1 2">MIWBW</strain>
    </source>
</reference>
<name>A0ABT4AMR3_9BACT</name>
<dbReference type="Proteomes" id="UP001207654">
    <property type="component" value="Unassembled WGS sequence"/>
</dbReference>
<accession>A0ABT4AMR3</accession>
<sequence length="157" mass="18081">MSSKVSFKRETLECGAVRLSSERCSFTYHRPRPGVVFMRIVGYDKGEFGTAPMDELREDISRYAPIEVFIEMDEITGANLPVQEAWTEWFSNYRPALKSVSILTRSKFMHFTAEVVKFFSRTGELIRVYLEPQPFEEALKRAAPDFPGLEATRQRGL</sequence>
<organism evidence="1 2">
    <name type="scientific">Archangium lansingense</name>
    <dbReference type="NCBI Taxonomy" id="2995310"/>
    <lineage>
        <taxon>Bacteria</taxon>
        <taxon>Pseudomonadati</taxon>
        <taxon>Myxococcota</taxon>
        <taxon>Myxococcia</taxon>
        <taxon>Myxococcales</taxon>
        <taxon>Cystobacterineae</taxon>
        <taxon>Archangiaceae</taxon>
        <taxon>Archangium</taxon>
    </lineage>
</organism>
<comment type="caution">
    <text evidence="1">The sequence shown here is derived from an EMBL/GenBank/DDBJ whole genome shotgun (WGS) entry which is preliminary data.</text>
</comment>
<protein>
    <recommendedName>
        <fullName evidence="3">STAS/SEC14 domain-containing protein</fullName>
    </recommendedName>
</protein>